<name>A0A645E2N1_9ZZZZ</name>
<evidence type="ECO:0000313" key="1">
    <source>
        <dbReference type="EMBL" id="MPM94832.1"/>
    </source>
</evidence>
<proteinExistence type="predicted"/>
<protein>
    <submittedName>
        <fullName evidence="1">Uncharacterized protein</fullName>
    </submittedName>
</protein>
<dbReference type="EMBL" id="VSSQ01041413">
    <property type="protein sequence ID" value="MPM94832.1"/>
    <property type="molecule type" value="Genomic_DNA"/>
</dbReference>
<sequence>MNRQLFSIKGNGPAFLRIDTEYCTGCFSPSGSHKPGYPKDFSFIHIKIDISYHPPCTKIFHRKDFLPFLCMHARKFFFDFSSNHVGDDLIHRHLRKRFFQYEFPVTHNCYCIDNMLQFIQAVAYVNNSTSLCFKFLYQCKELIKLHAGQGTGRLVHNQDLRLRLQCLGDFYHLLFGYSQIPDDGICIDIYMQ</sequence>
<comment type="caution">
    <text evidence="1">The sequence shown here is derived from an EMBL/GenBank/DDBJ whole genome shotgun (WGS) entry which is preliminary data.</text>
</comment>
<organism evidence="1">
    <name type="scientific">bioreactor metagenome</name>
    <dbReference type="NCBI Taxonomy" id="1076179"/>
    <lineage>
        <taxon>unclassified sequences</taxon>
        <taxon>metagenomes</taxon>
        <taxon>ecological metagenomes</taxon>
    </lineage>
</organism>
<gene>
    <name evidence="1" type="ORF">SDC9_141980</name>
</gene>
<dbReference type="AlphaFoldDB" id="A0A645E2N1"/>
<accession>A0A645E2N1</accession>
<reference evidence="1" key="1">
    <citation type="submission" date="2019-08" db="EMBL/GenBank/DDBJ databases">
        <authorList>
            <person name="Kucharzyk K."/>
            <person name="Murdoch R.W."/>
            <person name="Higgins S."/>
            <person name="Loffler F."/>
        </authorList>
    </citation>
    <scope>NUCLEOTIDE SEQUENCE</scope>
</reference>